<keyword evidence="2" id="KW-1185">Reference proteome</keyword>
<accession>A0A7R7XE04</accession>
<dbReference type="InterPro" id="IPR023213">
    <property type="entry name" value="CAT-like_dom_sf"/>
</dbReference>
<evidence type="ECO:0008006" key="3">
    <source>
        <dbReference type="Google" id="ProtNLM"/>
    </source>
</evidence>
<dbReference type="OrthoDB" id="21502at2759"/>
<evidence type="ECO:0000313" key="1">
    <source>
        <dbReference type="EMBL" id="BCS19513.1"/>
    </source>
</evidence>
<sequence length="501" mass="56531">MGFFTKSKPVPPPRVPTDTVMPASLWDNWEIGRTWCLHYCYRFNDVLDPSQLRISLERLMQIGEWKRLGARMRLNSNGVVEYHIPDRYHERRPGFTFTVTKYDISLEQHQLSGEFPRATAKPSVQGSQEDVMRSLCLHPDHPRTLDDWLYSDRPLLDIHVVAFEDATLVTITFMHLVTGASGMRQILRAWSDVLNGHEDEVGALEGIGDDLLTDHTYESEPNQYVHYNRRLTGFKKLVFLVYALWDWFWLPAAESRLICIPGVYVDGMRDQAIQDISQGAAPGQKSPFISDGDVLLAWTTRTVVKALGASPSRPLSVLNVFNSRATLLQKSASDRTAFITNACLMWPTFLSVGDAINLSLGHLAWQFRTSLTQQRTKAQCQAQLAMKRHGLIETDSAPFCVDPTSVLVGCTNWHRARFYDIDFSSAVRCPKRPLVGHGSRIGRPASILVSTDLTGPGIPNLGNVFGKDGDGNWWLTWSLSNQAWPAFQQELESLGTENDRR</sequence>
<dbReference type="Proteomes" id="UP000654913">
    <property type="component" value="Chromosome 1"/>
</dbReference>
<dbReference type="EMBL" id="AP024443">
    <property type="protein sequence ID" value="BCS19513.1"/>
    <property type="molecule type" value="Genomic_DNA"/>
</dbReference>
<dbReference type="AlphaFoldDB" id="A0A7R7XE04"/>
<dbReference type="KEGG" id="apuu:APUU_12341S"/>
<gene>
    <name evidence="1" type="ORF">APUU_12341S</name>
</gene>
<evidence type="ECO:0000313" key="2">
    <source>
        <dbReference type="Proteomes" id="UP000654913"/>
    </source>
</evidence>
<protein>
    <recommendedName>
        <fullName evidence="3">LysR family regulatory protein</fullName>
    </recommendedName>
</protein>
<proteinExistence type="predicted"/>
<dbReference type="Gene3D" id="3.30.559.10">
    <property type="entry name" value="Chloramphenicol acetyltransferase-like domain"/>
    <property type="match status" value="2"/>
</dbReference>
<reference evidence="1" key="1">
    <citation type="submission" date="2021-01" db="EMBL/GenBank/DDBJ databases">
        <authorList>
            <consortium name="Aspergillus puulaauensis MK2 genome sequencing consortium"/>
            <person name="Kazuki M."/>
            <person name="Futagami T."/>
        </authorList>
    </citation>
    <scope>NUCLEOTIDE SEQUENCE</scope>
    <source>
        <strain evidence="1">MK2</strain>
    </source>
</reference>
<dbReference type="GeneID" id="64969518"/>
<organism evidence="1 2">
    <name type="scientific">Aspergillus puulaauensis</name>
    <dbReference type="NCBI Taxonomy" id="1220207"/>
    <lineage>
        <taxon>Eukaryota</taxon>
        <taxon>Fungi</taxon>
        <taxon>Dikarya</taxon>
        <taxon>Ascomycota</taxon>
        <taxon>Pezizomycotina</taxon>
        <taxon>Eurotiomycetes</taxon>
        <taxon>Eurotiomycetidae</taxon>
        <taxon>Eurotiales</taxon>
        <taxon>Aspergillaceae</taxon>
        <taxon>Aspergillus</taxon>
    </lineage>
</organism>
<name>A0A7R7XE04_9EURO</name>
<dbReference type="RefSeq" id="XP_041551707.1">
    <property type="nucleotide sequence ID" value="XM_041698532.1"/>
</dbReference>
<reference evidence="1" key="2">
    <citation type="submission" date="2021-02" db="EMBL/GenBank/DDBJ databases">
        <title>Aspergillus puulaauensis MK2 genome sequence.</title>
        <authorList>
            <person name="Futagami T."/>
            <person name="Mori K."/>
            <person name="Kadooka C."/>
            <person name="Tanaka T."/>
        </authorList>
    </citation>
    <scope>NUCLEOTIDE SEQUENCE</scope>
    <source>
        <strain evidence="1">MK2</strain>
    </source>
</reference>